<dbReference type="Pfam" id="PF02595">
    <property type="entry name" value="Gly_kinase"/>
    <property type="match status" value="1"/>
</dbReference>
<name>A0ABV8ATR3_9BACT</name>
<evidence type="ECO:0000256" key="1">
    <source>
        <dbReference type="ARBA" id="ARBA00006284"/>
    </source>
</evidence>
<proteinExistence type="inferred from homology"/>
<dbReference type="Gene3D" id="3.40.50.10350">
    <property type="entry name" value="Glycerate kinase, domain 1"/>
    <property type="match status" value="1"/>
</dbReference>
<dbReference type="EMBL" id="JBHRZS010000007">
    <property type="protein sequence ID" value="MFC3881366.1"/>
    <property type="molecule type" value="Genomic_DNA"/>
</dbReference>
<dbReference type="SUPFAM" id="SSF110738">
    <property type="entry name" value="Glycerate kinase I"/>
    <property type="match status" value="1"/>
</dbReference>
<evidence type="ECO:0000256" key="2">
    <source>
        <dbReference type="ARBA" id="ARBA00022679"/>
    </source>
</evidence>
<comment type="similarity">
    <text evidence="1 4">Belongs to the glycerate kinase type-1 family.</text>
</comment>
<dbReference type="Proteomes" id="UP001595805">
    <property type="component" value="Unassembled WGS sequence"/>
</dbReference>
<dbReference type="GO" id="GO:0016301">
    <property type="term" value="F:kinase activity"/>
    <property type="evidence" value="ECO:0007669"/>
    <property type="project" value="UniProtKB-KW"/>
</dbReference>
<evidence type="ECO:0000256" key="3">
    <source>
        <dbReference type="ARBA" id="ARBA00022777"/>
    </source>
</evidence>
<evidence type="ECO:0000313" key="5">
    <source>
        <dbReference type="EMBL" id="MFC3881366.1"/>
    </source>
</evidence>
<dbReference type="PIRSF" id="PIRSF006078">
    <property type="entry name" value="GlxK"/>
    <property type="match status" value="1"/>
</dbReference>
<reference evidence="6" key="1">
    <citation type="journal article" date="2019" name="Int. J. Syst. Evol. Microbiol.">
        <title>The Global Catalogue of Microorganisms (GCM) 10K type strain sequencing project: providing services to taxonomists for standard genome sequencing and annotation.</title>
        <authorList>
            <consortium name="The Broad Institute Genomics Platform"/>
            <consortium name="The Broad Institute Genome Sequencing Center for Infectious Disease"/>
            <person name="Wu L."/>
            <person name="Ma J."/>
        </authorList>
    </citation>
    <scope>NUCLEOTIDE SEQUENCE [LARGE SCALE GENOMIC DNA]</scope>
    <source>
        <strain evidence="6">CCUG 60523</strain>
    </source>
</reference>
<dbReference type="PANTHER" id="PTHR21599">
    <property type="entry name" value="GLYCERATE KINASE"/>
    <property type="match status" value="1"/>
</dbReference>
<evidence type="ECO:0000256" key="4">
    <source>
        <dbReference type="PIRNR" id="PIRNR006078"/>
    </source>
</evidence>
<protein>
    <submittedName>
        <fullName evidence="5">Glycerate kinase</fullName>
    </submittedName>
</protein>
<gene>
    <name evidence="5" type="ORF">ACFOSV_14325</name>
</gene>
<accession>A0ABV8ATR3</accession>
<comment type="caution">
    <text evidence="5">The sequence shown here is derived from an EMBL/GenBank/DDBJ whole genome shotgun (WGS) entry which is preliminary data.</text>
</comment>
<evidence type="ECO:0000313" key="6">
    <source>
        <dbReference type="Proteomes" id="UP001595805"/>
    </source>
</evidence>
<dbReference type="NCBIfam" id="TIGR00045">
    <property type="entry name" value="glycerate kinase"/>
    <property type="match status" value="1"/>
</dbReference>
<dbReference type="InterPro" id="IPR018197">
    <property type="entry name" value="Glycerate_kinase_RE-like"/>
</dbReference>
<keyword evidence="6" id="KW-1185">Reference proteome</keyword>
<dbReference type="Gene3D" id="3.90.1510.10">
    <property type="entry name" value="Glycerate kinase, domain 2"/>
    <property type="match status" value="1"/>
</dbReference>
<dbReference type="InterPro" id="IPR018193">
    <property type="entry name" value="Glyc_kinase_flavodox-like_fold"/>
</dbReference>
<dbReference type="InterPro" id="IPR004381">
    <property type="entry name" value="Glycerate_kinase"/>
</dbReference>
<dbReference type="PANTHER" id="PTHR21599:SF0">
    <property type="entry name" value="GLYCERATE KINASE"/>
    <property type="match status" value="1"/>
</dbReference>
<organism evidence="5 6">
    <name type="scientific">Algoriphagus namhaensis</name>
    <dbReference type="NCBI Taxonomy" id="915353"/>
    <lineage>
        <taxon>Bacteria</taxon>
        <taxon>Pseudomonadati</taxon>
        <taxon>Bacteroidota</taxon>
        <taxon>Cytophagia</taxon>
        <taxon>Cytophagales</taxon>
        <taxon>Cyclobacteriaceae</taxon>
        <taxon>Algoriphagus</taxon>
    </lineage>
</organism>
<dbReference type="RefSeq" id="WP_377906708.1">
    <property type="nucleotide sequence ID" value="NZ_JBHRZS010000007.1"/>
</dbReference>
<sequence length="369" mass="39570">MGDRVLIAPNAFKGTLKAMEVAHIIAGVIQKVRPNTSIELCPIADGGDGTCELLTELLDLKKINIETFDPLGRPIMGFYGFEKETATAFVDVSTVSGVGLLKSNEIDAQVTSTFGTGKLIVHAIQQGAQTIVLGLGGSATVDLGLGILQALGVTFLNEKGRAIIPFSPDVLGKVRHIQLNKPLPKIKFFCLCDVDNTFFGQKGAIPVFGPQKGINSDDFAKLEAKAMNMISLLSLKTKKVVQDQKGFGAAGGIAFGLSFFFDTALEKGAPFYFGQIKITEKVAKADFIITGEGRYDSQSNSGKGAYELKKIMDAKDKVGALISSGREGSSAGFQTYIQLPDLDFRRPDFKSLAAQNLKQVVKDFLEKSS</sequence>
<keyword evidence="2 4" id="KW-0808">Transferase</keyword>
<keyword evidence="3 4" id="KW-0418">Kinase</keyword>
<dbReference type="InterPro" id="IPR036129">
    <property type="entry name" value="Glycerate_kinase_sf"/>
</dbReference>